<reference evidence="1" key="1">
    <citation type="submission" date="2019-08" db="EMBL/GenBank/DDBJ databases">
        <authorList>
            <person name="Kucharzyk K."/>
            <person name="Murdoch R.W."/>
            <person name="Higgins S."/>
            <person name="Loffler F."/>
        </authorList>
    </citation>
    <scope>NUCLEOTIDE SEQUENCE</scope>
</reference>
<evidence type="ECO:0008006" key="2">
    <source>
        <dbReference type="Google" id="ProtNLM"/>
    </source>
</evidence>
<gene>
    <name evidence="1" type="ORF">SDC9_194539</name>
</gene>
<protein>
    <recommendedName>
        <fullName evidence="2">TraG P-loop domain-containing protein</fullName>
    </recommendedName>
</protein>
<dbReference type="Gene3D" id="3.40.50.300">
    <property type="entry name" value="P-loop containing nucleotide triphosphate hydrolases"/>
    <property type="match status" value="1"/>
</dbReference>
<name>A0A645I758_9ZZZZ</name>
<proteinExistence type="predicted"/>
<evidence type="ECO:0000313" key="1">
    <source>
        <dbReference type="EMBL" id="MPN46940.1"/>
    </source>
</evidence>
<comment type="caution">
    <text evidence="1">The sequence shown here is derived from an EMBL/GenBank/DDBJ whole genome shotgun (WGS) entry which is preliminary data.</text>
</comment>
<dbReference type="AlphaFoldDB" id="A0A645I758"/>
<dbReference type="EMBL" id="VSSQ01108014">
    <property type="protein sequence ID" value="MPN46940.1"/>
    <property type="molecule type" value="Genomic_DNA"/>
</dbReference>
<accession>A0A645I758</accession>
<dbReference type="SUPFAM" id="SSF52540">
    <property type="entry name" value="P-loop containing nucleoside triphosphate hydrolases"/>
    <property type="match status" value="1"/>
</dbReference>
<sequence length="146" mass="16779">MLDSILNRVIRNRQKGRYTHIYIDEIYLFFTTEYSASFLYKCWKRFRKYGGIVTGITQNVEECLRSDTARLMLANSEFLMLFNQAATDRRELAKLLNISTTQMSYLTNAEAGHGLVKVGGSIVPFINEFPRQTGLYRLMTTTPGEG</sequence>
<dbReference type="InterPro" id="IPR027417">
    <property type="entry name" value="P-loop_NTPase"/>
</dbReference>
<organism evidence="1">
    <name type="scientific">bioreactor metagenome</name>
    <dbReference type="NCBI Taxonomy" id="1076179"/>
    <lineage>
        <taxon>unclassified sequences</taxon>
        <taxon>metagenomes</taxon>
        <taxon>ecological metagenomes</taxon>
    </lineage>
</organism>